<evidence type="ECO:0000313" key="2">
    <source>
        <dbReference type="EMBL" id="TKA31799.1"/>
    </source>
</evidence>
<accession>A0A4V5N5H1</accession>
<feature type="chain" id="PRO_5020227381" description="PEBP-like protein" evidence="1">
    <location>
        <begin position="19"/>
        <end position="237"/>
    </location>
</feature>
<dbReference type="OrthoDB" id="2506647at2759"/>
<dbReference type="Pfam" id="PF01161">
    <property type="entry name" value="PBP"/>
    <property type="match status" value="1"/>
</dbReference>
<dbReference type="AlphaFoldDB" id="A0A4V5N5H1"/>
<proteinExistence type="predicted"/>
<name>A0A4V5N5H1_9PEZI</name>
<dbReference type="GO" id="GO:0005543">
    <property type="term" value="F:phospholipid binding"/>
    <property type="evidence" value="ECO:0007669"/>
    <property type="project" value="TreeGrafter"/>
</dbReference>
<gene>
    <name evidence="2" type="ORF">B0A50_01878</name>
</gene>
<sequence>MALLPILYLALLAVAGTAQQHPQLHQQQHQQPLKDTFDLISALKTAEIIPNIIDTFTPKLTLNISWKHATASTGNTVDPQDLQEPPNITLSTYNSAIASPDDSLRHEVAKLKDMQLTLALTDPDAPSHTNPEWSEMCHWITTLPPPNTATTTVAHKEWSAIMPYKPPGPPPKTGKHRYVFVLLAPSNRTTEPLDLTLPGNRQYWGYGKKGEGVRRWAGENGLFVIGANFVYAQNAEQ</sequence>
<dbReference type="CDD" id="cd00866">
    <property type="entry name" value="PEBP_euk"/>
    <property type="match status" value="1"/>
</dbReference>
<organism evidence="2 3">
    <name type="scientific">Salinomyces thailandicus</name>
    <dbReference type="NCBI Taxonomy" id="706561"/>
    <lineage>
        <taxon>Eukaryota</taxon>
        <taxon>Fungi</taxon>
        <taxon>Dikarya</taxon>
        <taxon>Ascomycota</taxon>
        <taxon>Pezizomycotina</taxon>
        <taxon>Dothideomycetes</taxon>
        <taxon>Dothideomycetidae</taxon>
        <taxon>Mycosphaerellales</taxon>
        <taxon>Teratosphaeriaceae</taxon>
        <taxon>Salinomyces</taxon>
    </lineage>
</organism>
<evidence type="ECO:0008006" key="4">
    <source>
        <dbReference type="Google" id="ProtNLM"/>
    </source>
</evidence>
<dbReference type="InterPro" id="IPR036610">
    <property type="entry name" value="PEBP-like_sf"/>
</dbReference>
<evidence type="ECO:0000256" key="1">
    <source>
        <dbReference type="SAM" id="SignalP"/>
    </source>
</evidence>
<comment type="caution">
    <text evidence="2">The sequence shown here is derived from an EMBL/GenBank/DDBJ whole genome shotgun (WGS) entry which is preliminary data.</text>
</comment>
<dbReference type="Gene3D" id="3.90.280.10">
    <property type="entry name" value="PEBP-like"/>
    <property type="match status" value="1"/>
</dbReference>
<feature type="signal peptide" evidence="1">
    <location>
        <begin position="1"/>
        <end position="18"/>
    </location>
</feature>
<protein>
    <recommendedName>
        <fullName evidence="4">PEBP-like protein</fullName>
    </recommendedName>
</protein>
<keyword evidence="1" id="KW-0732">Signal</keyword>
<reference evidence="2 3" key="1">
    <citation type="submission" date="2017-03" db="EMBL/GenBank/DDBJ databases">
        <title>Genomes of endolithic fungi from Antarctica.</title>
        <authorList>
            <person name="Coleine C."/>
            <person name="Masonjones S."/>
            <person name="Stajich J.E."/>
        </authorList>
    </citation>
    <scope>NUCLEOTIDE SEQUENCE [LARGE SCALE GENOMIC DNA]</scope>
    <source>
        <strain evidence="2 3">CCFEE 6315</strain>
    </source>
</reference>
<dbReference type="PANTHER" id="PTHR11362">
    <property type="entry name" value="PHOSPHATIDYLETHANOLAMINE-BINDING PROTEIN"/>
    <property type="match status" value="1"/>
</dbReference>
<keyword evidence="3" id="KW-1185">Reference proteome</keyword>
<dbReference type="EMBL" id="NAJL01000007">
    <property type="protein sequence ID" value="TKA31799.1"/>
    <property type="molecule type" value="Genomic_DNA"/>
</dbReference>
<dbReference type="InterPro" id="IPR035810">
    <property type="entry name" value="PEBP_euk"/>
</dbReference>
<dbReference type="GO" id="GO:0030162">
    <property type="term" value="P:regulation of proteolysis"/>
    <property type="evidence" value="ECO:0007669"/>
    <property type="project" value="TreeGrafter"/>
</dbReference>
<dbReference type="SUPFAM" id="SSF49777">
    <property type="entry name" value="PEBP-like"/>
    <property type="match status" value="1"/>
</dbReference>
<dbReference type="GO" id="GO:0046578">
    <property type="term" value="P:regulation of Ras protein signal transduction"/>
    <property type="evidence" value="ECO:0007669"/>
    <property type="project" value="TreeGrafter"/>
</dbReference>
<dbReference type="InterPro" id="IPR008914">
    <property type="entry name" value="PEBP"/>
</dbReference>
<dbReference type="Proteomes" id="UP000308549">
    <property type="component" value="Unassembled WGS sequence"/>
</dbReference>
<dbReference type="GO" id="GO:0030414">
    <property type="term" value="F:peptidase inhibitor activity"/>
    <property type="evidence" value="ECO:0007669"/>
    <property type="project" value="TreeGrafter"/>
</dbReference>
<dbReference type="PANTHER" id="PTHR11362:SF148">
    <property type="entry name" value="CARBOXYPEPTIDASE Y INHIBITOR"/>
    <property type="match status" value="1"/>
</dbReference>
<evidence type="ECO:0000313" key="3">
    <source>
        <dbReference type="Proteomes" id="UP000308549"/>
    </source>
</evidence>